<dbReference type="AlphaFoldDB" id="A0A5J4FGA8"/>
<accession>A0A5J4FGA8</accession>
<protein>
    <submittedName>
        <fullName evidence="1">Uncharacterized protein</fullName>
    </submittedName>
</protein>
<comment type="caution">
    <text evidence="1">The sequence shown here is derived from an EMBL/GenBank/DDBJ whole genome shotgun (WGS) entry which is preliminary data.</text>
</comment>
<organism evidence="1 2">
    <name type="scientific">Microcystis aeruginosa NIES-4325</name>
    <dbReference type="NCBI Taxonomy" id="2569534"/>
    <lineage>
        <taxon>Bacteria</taxon>
        <taxon>Bacillati</taxon>
        <taxon>Cyanobacteriota</taxon>
        <taxon>Cyanophyceae</taxon>
        <taxon>Oscillatoriophycideae</taxon>
        <taxon>Chroococcales</taxon>
        <taxon>Microcystaceae</taxon>
        <taxon>Microcystis</taxon>
    </lineage>
</organism>
<dbReference type="Proteomes" id="UP000376575">
    <property type="component" value="Unassembled WGS sequence"/>
</dbReference>
<evidence type="ECO:0000313" key="1">
    <source>
        <dbReference type="EMBL" id="GEA29040.1"/>
    </source>
</evidence>
<reference evidence="1 2" key="1">
    <citation type="journal article" date="2019" name="FEMS Microbiol. Lett.">
        <title>A novel salt-tolerant genotype illuminates the sucrose gene evolution in freshwater bloom-forming cyanobacterium Microcystis aeruginosa.</title>
        <authorList>
            <person name="Tanabe Y."/>
            <person name="Yamaguchi H."/>
            <person name="Sano T."/>
            <person name="Kawachi M."/>
        </authorList>
    </citation>
    <scope>NUCLEOTIDE SEQUENCE [LARGE SCALE GENOMIC DNA]</scope>
    <source>
        <strain evidence="1 2">NIES-4325</strain>
    </source>
</reference>
<evidence type="ECO:0000313" key="2">
    <source>
        <dbReference type="Proteomes" id="UP000376575"/>
    </source>
</evidence>
<sequence length="177" mass="20225">MIKRNRSITSDTNCTLAVYRPIWGRTLTRPHLKADFWWHHRDTKIIPLCVLCAFVVKIPLSVNISHKRLNPSLLTLLRGKLKTADQRHLTATGWIRTLHRPGPKPSNHLSVLCAFVVGFHHRIKKPNPFKSLIPHPLTVIAHICGQSLGPFPGRNLLFLARIGINRRFILKLGRNLD</sequence>
<dbReference type="EMBL" id="BJKP01000081">
    <property type="protein sequence ID" value="GEA29040.1"/>
    <property type="molecule type" value="Genomic_DNA"/>
</dbReference>
<gene>
    <name evidence="1" type="ORF">MiAbW_03622</name>
</gene>
<proteinExistence type="predicted"/>
<name>A0A5J4FGA8_MICAE</name>